<dbReference type="PROSITE" id="PS51064">
    <property type="entry name" value="IRS_PTB"/>
    <property type="match status" value="1"/>
</dbReference>
<dbReference type="PANTHER" id="PTHR21636:SF2">
    <property type="entry name" value="PROTEIN DOK-7"/>
    <property type="match status" value="1"/>
</dbReference>
<feature type="compositionally biased region" description="Polar residues" evidence="2">
    <location>
        <begin position="877"/>
        <end position="894"/>
    </location>
</feature>
<dbReference type="InterPro" id="IPR011993">
    <property type="entry name" value="PH-like_dom_sf"/>
</dbReference>
<organism evidence="4 5">
    <name type="scientific">Octopus vulgaris</name>
    <name type="common">Common octopus</name>
    <dbReference type="NCBI Taxonomy" id="6645"/>
    <lineage>
        <taxon>Eukaryota</taxon>
        <taxon>Metazoa</taxon>
        <taxon>Spiralia</taxon>
        <taxon>Lophotrochozoa</taxon>
        <taxon>Mollusca</taxon>
        <taxon>Cephalopoda</taxon>
        <taxon>Coleoidea</taxon>
        <taxon>Octopodiformes</taxon>
        <taxon>Octopoda</taxon>
        <taxon>Incirrata</taxon>
        <taxon>Octopodidae</taxon>
        <taxon>Octopus</taxon>
    </lineage>
</organism>
<feature type="compositionally biased region" description="Basic and acidic residues" evidence="2">
    <location>
        <begin position="253"/>
        <end position="262"/>
    </location>
</feature>
<dbReference type="Proteomes" id="UP001162480">
    <property type="component" value="Chromosome 1"/>
</dbReference>
<dbReference type="GO" id="GO:0007528">
    <property type="term" value="P:neuromuscular junction development"/>
    <property type="evidence" value="ECO:0007669"/>
    <property type="project" value="TreeGrafter"/>
</dbReference>
<feature type="coiled-coil region" evidence="1">
    <location>
        <begin position="405"/>
        <end position="432"/>
    </location>
</feature>
<feature type="region of interest" description="Disordered" evidence="2">
    <location>
        <begin position="1300"/>
        <end position="1373"/>
    </location>
</feature>
<feature type="compositionally biased region" description="Polar residues" evidence="2">
    <location>
        <begin position="924"/>
        <end position="946"/>
    </location>
</feature>
<keyword evidence="5" id="KW-1185">Reference proteome</keyword>
<protein>
    <submittedName>
        <fullName evidence="4">XP_029644011.1uncharacterized protein LOC115218370 isoform X2</fullName>
    </submittedName>
</protein>
<dbReference type="SUPFAM" id="SSF50729">
    <property type="entry name" value="PH domain-like"/>
    <property type="match status" value="2"/>
</dbReference>
<name>A0AA36AK75_OCTVU</name>
<evidence type="ECO:0000256" key="1">
    <source>
        <dbReference type="SAM" id="Coils"/>
    </source>
</evidence>
<dbReference type="PANTHER" id="PTHR21636">
    <property type="entry name" value="PROTEIN DOK-7"/>
    <property type="match status" value="1"/>
</dbReference>
<evidence type="ECO:0000313" key="5">
    <source>
        <dbReference type="Proteomes" id="UP001162480"/>
    </source>
</evidence>
<keyword evidence="1" id="KW-0175">Coiled coil</keyword>
<feature type="region of interest" description="Disordered" evidence="2">
    <location>
        <begin position="239"/>
        <end position="263"/>
    </location>
</feature>
<reference evidence="4" key="1">
    <citation type="submission" date="2023-08" db="EMBL/GenBank/DDBJ databases">
        <authorList>
            <person name="Alioto T."/>
            <person name="Alioto T."/>
            <person name="Gomez Garrido J."/>
        </authorList>
    </citation>
    <scope>NUCLEOTIDE SEQUENCE</scope>
</reference>
<feature type="region of interest" description="Disordered" evidence="2">
    <location>
        <begin position="1140"/>
        <end position="1160"/>
    </location>
</feature>
<feature type="region of interest" description="Disordered" evidence="2">
    <location>
        <begin position="614"/>
        <end position="703"/>
    </location>
</feature>
<dbReference type="SMART" id="SM01244">
    <property type="entry name" value="IRS"/>
    <property type="match status" value="1"/>
</dbReference>
<feature type="compositionally biased region" description="Low complexity" evidence="2">
    <location>
        <begin position="239"/>
        <end position="250"/>
    </location>
</feature>
<feature type="compositionally biased region" description="Pro residues" evidence="2">
    <location>
        <begin position="629"/>
        <end position="638"/>
    </location>
</feature>
<sequence>MGCRLLAHHSQHGSNMADMNLIADGRVKYRDGKKWKLRWCAVRMPSPVADRLQVYLYKDCKDALKDGNAKNTFPLEGFYGIESGFTYEKEDNVMAIICQKSVILMSFESRELMIHFELRIRRCLGEEHQYRVRILKVPQGSKLPLENVRMHIHHDKFCLAAYIPPKMLQSWRIHDLRRFGVVEGKFVFEGGSRCRKGSGVHIIATEQGEEVAEIFQAASEGKPTAGSQINEFLDSPFKSQYSDTPSSTSSVEMDSRSNDSEWRKRHSISAADYGWAQGYGEKNKLISIENLENEARDHLLAIYDIPPRRIRKVEFLSPNRNSLQPSPNRNTLIPHLTEGSTNSKLSSVDNNSKNYFPNANRNGNQYHSFESFMPSPTNGNTHYENEITTSTPFPGGSVIDTEIDRATTQTRRQDAQNKLHKEEQNLQREITLLDEMLQVWQLEETKPNGGQTQPKYVVSMQGQPMLQNKKSYQNTNAWVDANFTDNDVQFRSNSCSLNNAPSSNRTSTGYWDSGMLSPNLLSKLNKIPQNSQLAAPLPYVNLEKYDVGDDRRHLSVSSNESADILLPDTRSQNYDNLNLEYNHPPLPNKTQQQIDYHNNIYFPQQDSKAENISQNVNSPKTEDCSREYSPPPKLPPKGPLLQNRNRQRQLLPSINNPVSPVPHISRRHTMSPDSSSSSDLSPYHMSHIGNPSSVRLKDQDNNSDDSYFMMSGFAKEEKCEESDLLKSPILPHGNSNMTRAYMDMTGKFEIPTGFPPPPCPSTHNSPGRTSIYEPNITQCCAPPPPLSTMPAEMMRSQPIATGNPEENYMEMGGSPKKSATENFQTSNISICSNPSSPTLFSKDITTSLSSDFSSSSSLSTNCNPVPFPNLKNFQILNNEKSNDGSGNNQSANKGTNKDKHQENNMKAPGFFSRLIRRNSKDQTKNSSLSQENLASSNSPVDRTSSVGLPCNPVTVENVESVPPEQGQSLGERQRSSSFPSENCYQDMVPELPKCNPSVDQKQTAGYPPLPFSCHRSGTSSCSPNSNNTTPTKCHNCQQSFSQMKCNYKMQPCSVSHSACQSPSKESHLDTANQNLKQISSMSFESNDHENYSSDVSDSYIFMGPLFGKEEIPNEISSNSPTNTLNDPCTKNNVLTAYPVSSSGGGEEVMPPEQFQTNNSSKTDDEKLLELYQLGKSQLKEESFEPAVTTNTSELKDKLSLPLNPAITPDEQAAAIARHVAGLPPFIPPKTKSHPCSLSPVFESNPCLTPEVTGIKLKYEPEFQEIPEPFQLKDLSDYVQQKQQVQSSLRIAPASDPLVEESVWIPRTTDATEDESSQTSEAKQLRSNDASPQDDEPLLTPNAGTVESLSAEDAVRSSPASTILRPRSGKDYQLVERKKSIDGCSADTGSPQTPQSASAGLVFTFDNLPQAVSNNINNNSPPPQNENPAYVNLGRDPDTHESVSSYVNIDMTPPCSPFTSVDQPEPLLNYAEIDLSSNFPNGPTQMKATNPRDSIIDYATIDMVATVAAQKAGEEHAQSRGECFQASNRKYSAANLSKDKLLFAHKSVMLAFVSRMSPKRTAFCRKSQ</sequence>
<proteinExistence type="predicted"/>
<feature type="compositionally biased region" description="Low complexity" evidence="2">
    <location>
        <begin position="671"/>
        <end position="686"/>
    </location>
</feature>
<feature type="region of interest" description="Disordered" evidence="2">
    <location>
        <begin position="920"/>
        <end position="982"/>
    </location>
</feature>
<feature type="compositionally biased region" description="Low complexity" evidence="2">
    <location>
        <begin position="639"/>
        <end position="651"/>
    </location>
</feature>
<dbReference type="Gene3D" id="2.30.29.30">
    <property type="entry name" value="Pleckstrin-homology domain (PH domain)/Phosphotyrosine-binding domain (PTB)"/>
    <property type="match status" value="2"/>
</dbReference>
<feature type="region of interest" description="Disordered" evidence="2">
    <location>
        <begin position="877"/>
        <end position="904"/>
    </location>
</feature>
<dbReference type="InterPro" id="IPR037746">
    <property type="entry name" value="Dok-7"/>
</dbReference>
<dbReference type="InterPro" id="IPR002404">
    <property type="entry name" value="IRS_PTB"/>
</dbReference>
<evidence type="ECO:0000313" key="4">
    <source>
        <dbReference type="EMBL" id="CAI9716177.1"/>
    </source>
</evidence>
<dbReference type="GO" id="GO:0019901">
    <property type="term" value="F:protein kinase binding"/>
    <property type="evidence" value="ECO:0007669"/>
    <property type="project" value="InterPro"/>
</dbReference>
<feature type="domain" description="IRS-type PTB" evidence="3">
    <location>
        <begin position="124"/>
        <end position="229"/>
    </location>
</feature>
<feature type="compositionally biased region" description="Polar residues" evidence="2">
    <location>
        <begin position="1316"/>
        <end position="1330"/>
    </location>
</feature>
<feature type="compositionally biased region" description="Polar residues" evidence="2">
    <location>
        <begin position="965"/>
        <end position="982"/>
    </location>
</feature>
<dbReference type="EMBL" id="OX597814">
    <property type="protein sequence ID" value="CAI9716177.1"/>
    <property type="molecule type" value="Genomic_DNA"/>
</dbReference>
<evidence type="ECO:0000256" key="2">
    <source>
        <dbReference type="SAM" id="MobiDB-lite"/>
    </source>
</evidence>
<evidence type="ECO:0000259" key="3">
    <source>
        <dbReference type="PROSITE" id="PS51064"/>
    </source>
</evidence>
<accession>A0AA36AK75</accession>
<dbReference type="Pfam" id="PF02174">
    <property type="entry name" value="IRS"/>
    <property type="match status" value="1"/>
</dbReference>
<gene>
    <name evidence="4" type="ORF">OCTVUL_1B005170</name>
</gene>